<comment type="caution">
    <text evidence="1">The sequence shown here is derived from an EMBL/GenBank/DDBJ whole genome shotgun (WGS) entry which is preliminary data.</text>
</comment>
<protein>
    <submittedName>
        <fullName evidence="1">Glutathione S-transferase</fullName>
    </submittedName>
</protein>
<dbReference type="RefSeq" id="WP_197311312.1">
    <property type="nucleotide sequence ID" value="NZ_JADZLT010000050.1"/>
</dbReference>
<dbReference type="Proteomes" id="UP000631694">
    <property type="component" value="Unassembled WGS sequence"/>
</dbReference>
<evidence type="ECO:0000313" key="1">
    <source>
        <dbReference type="EMBL" id="MBH0238225.1"/>
    </source>
</evidence>
<evidence type="ECO:0000313" key="2">
    <source>
        <dbReference type="Proteomes" id="UP000631694"/>
    </source>
</evidence>
<keyword evidence="2" id="KW-1185">Reference proteome</keyword>
<organism evidence="1 2">
    <name type="scientific">Methylobrevis albus</name>
    <dbReference type="NCBI Taxonomy" id="2793297"/>
    <lineage>
        <taxon>Bacteria</taxon>
        <taxon>Pseudomonadati</taxon>
        <taxon>Pseudomonadota</taxon>
        <taxon>Alphaproteobacteria</taxon>
        <taxon>Hyphomicrobiales</taxon>
        <taxon>Pleomorphomonadaceae</taxon>
        <taxon>Methylobrevis</taxon>
    </lineage>
</organism>
<accession>A0A931MYQ3</accession>
<name>A0A931MYQ3_9HYPH</name>
<gene>
    <name evidence="1" type="ORF">I5731_10355</name>
</gene>
<sequence length="76" mass="8071">MATLRIDDCINDVCPLTGRLVAPDALTLYRGSVVGFATPARRDAFLAAILMFESARIVPVPARSCPADRTPGRVAA</sequence>
<reference evidence="1" key="1">
    <citation type="submission" date="2020-12" db="EMBL/GenBank/DDBJ databases">
        <title>Methylobrevis albus sp. nov., isolated from fresh water lack sediment.</title>
        <authorList>
            <person name="Zou Q."/>
        </authorList>
    </citation>
    <scope>NUCLEOTIDE SEQUENCE</scope>
    <source>
        <strain evidence="1">L22</strain>
    </source>
</reference>
<dbReference type="AlphaFoldDB" id="A0A931MYQ3"/>
<proteinExistence type="predicted"/>
<dbReference type="EMBL" id="JADZLT010000050">
    <property type="protein sequence ID" value="MBH0238225.1"/>
    <property type="molecule type" value="Genomic_DNA"/>
</dbReference>